<dbReference type="AlphaFoldDB" id="A0A7G9YRP6"/>
<dbReference type="EMBL" id="MT631447">
    <property type="protein sequence ID" value="QNO50680.1"/>
    <property type="molecule type" value="Genomic_DNA"/>
</dbReference>
<organism evidence="1">
    <name type="scientific">Candidatus Methanogaster sp. ANME-2c ERB4</name>
    <dbReference type="NCBI Taxonomy" id="2759911"/>
    <lineage>
        <taxon>Archaea</taxon>
        <taxon>Methanobacteriati</taxon>
        <taxon>Methanobacteriota</taxon>
        <taxon>Stenosarchaea group</taxon>
        <taxon>Methanomicrobia</taxon>
        <taxon>Methanosarcinales</taxon>
        <taxon>ANME-2 cluster</taxon>
        <taxon>Candidatus Methanogasteraceae</taxon>
        <taxon>Candidatus Methanogaster</taxon>
    </lineage>
</organism>
<sequence>MNRMLTKTSTVRERTSLLVLMLALVCAATVPGVATATEERAYVGVDGVISLPVSTPAVVAEDPSDMPELNITMLRINPDWYDVELMPGDGDEITITVTNPNNETVLVDPMIIGHPYSEYVFDEDWITITPASAELRPDGGEEEFRIAVAIPDDADLGYYSARIAFTDDAKPEPYPTPYPSCINTLNLDVEVWKPPVVQTIPDYINDRVESGKGYDYAVTLKNTGDEDITIDPEMVDVARYGWRDMSPAFEDDAITIDAPASVPANGTATVNIHLEVPAGANGRYNGAINTGIDDPSMGRWGDEGGEVHLNFEVWTQPTEPFTKAFATETASPISIMVGSSQYGWFGACRIDGGDGDDEGPYFDLTLEGPNGTATLAPTMITYHGSVSLSGRSKCAPPGEMATDEVYHEDYTSYTEEYTTDGAIGNWELRILPHYVEDFEYMIAIGDAGTGSGMWPGMERHVIN</sequence>
<protein>
    <recommendedName>
        <fullName evidence="2">Alpha-galactosidase NEW3 domain-containing protein</fullName>
    </recommendedName>
</protein>
<proteinExistence type="predicted"/>
<evidence type="ECO:0008006" key="2">
    <source>
        <dbReference type="Google" id="ProtNLM"/>
    </source>
</evidence>
<reference evidence="1" key="1">
    <citation type="submission" date="2020-06" db="EMBL/GenBank/DDBJ databases">
        <title>Unique genomic features of the anaerobic methanotrophic archaea.</title>
        <authorList>
            <person name="Chadwick G.L."/>
            <person name="Skennerton C.T."/>
            <person name="Laso-Perez R."/>
            <person name="Leu A.O."/>
            <person name="Speth D.R."/>
            <person name="Yu H."/>
            <person name="Morgan-Lang C."/>
            <person name="Hatzenpichler R."/>
            <person name="Goudeau D."/>
            <person name="Malmstrom R."/>
            <person name="Brazelton W.J."/>
            <person name="Woyke T."/>
            <person name="Hallam S.J."/>
            <person name="Tyson G.W."/>
            <person name="Wegener G."/>
            <person name="Boetius A."/>
            <person name="Orphan V."/>
        </authorList>
    </citation>
    <scope>NUCLEOTIDE SEQUENCE</scope>
</reference>
<accession>A0A7G9YRP6</accession>
<gene>
    <name evidence="1" type="ORF">FFGHKCHG_00034</name>
</gene>
<name>A0A7G9YRP6_9EURY</name>
<evidence type="ECO:0000313" key="1">
    <source>
        <dbReference type="EMBL" id="QNO50680.1"/>
    </source>
</evidence>